<evidence type="ECO:0000313" key="1">
    <source>
        <dbReference type="EnsemblPlants" id="MELO3C029980.2.1"/>
    </source>
</evidence>
<dbReference type="AlphaFoldDB" id="A0A9I9E7S1"/>
<reference evidence="1" key="1">
    <citation type="submission" date="2023-03" db="UniProtKB">
        <authorList>
            <consortium name="EnsemblPlants"/>
        </authorList>
    </citation>
    <scope>IDENTIFICATION</scope>
</reference>
<protein>
    <submittedName>
        <fullName evidence="1">Uncharacterized protein</fullName>
    </submittedName>
</protein>
<accession>A0A9I9E7S1</accession>
<sequence length="34" mass="3806">MLVLLFGNGKTIMIVTICGLSTPFQVQVKTFEYL</sequence>
<proteinExistence type="predicted"/>
<dbReference type="Gramene" id="MELO3C029980.2.1">
    <property type="protein sequence ID" value="MELO3C029980.2.1"/>
    <property type="gene ID" value="MELO3C029980.2"/>
</dbReference>
<dbReference type="EnsemblPlants" id="MELO3C029980.2.1">
    <property type="protein sequence ID" value="MELO3C029980.2.1"/>
    <property type="gene ID" value="MELO3C029980.2"/>
</dbReference>
<organism evidence="1">
    <name type="scientific">Cucumis melo</name>
    <name type="common">Muskmelon</name>
    <dbReference type="NCBI Taxonomy" id="3656"/>
    <lineage>
        <taxon>Eukaryota</taxon>
        <taxon>Viridiplantae</taxon>
        <taxon>Streptophyta</taxon>
        <taxon>Embryophyta</taxon>
        <taxon>Tracheophyta</taxon>
        <taxon>Spermatophyta</taxon>
        <taxon>Magnoliopsida</taxon>
        <taxon>eudicotyledons</taxon>
        <taxon>Gunneridae</taxon>
        <taxon>Pentapetalae</taxon>
        <taxon>rosids</taxon>
        <taxon>fabids</taxon>
        <taxon>Cucurbitales</taxon>
        <taxon>Cucurbitaceae</taxon>
        <taxon>Benincaseae</taxon>
        <taxon>Cucumis</taxon>
    </lineage>
</organism>
<name>A0A9I9E7S1_CUCME</name>